<proteinExistence type="predicted"/>
<dbReference type="NCBIfam" id="NF035944">
    <property type="entry name" value="PEPxxWA-CTERM"/>
    <property type="match status" value="1"/>
</dbReference>
<feature type="chain" id="PRO_5045235124" description="Ice-binding protein C-terminal domain-containing protein" evidence="2">
    <location>
        <begin position="22"/>
        <end position="226"/>
    </location>
</feature>
<evidence type="ECO:0000313" key="5">
    <source>
        <dbReference type="Proteomes" id="UP001500523"/>
    </source>
</evidence>
<evidence type="ECO:0000256" key="1">
    <source>
        <dbReference type="SAM" id="Phobius"/>
    </source>
</evidence>
<dbReference type="Proteomes" id="UP001500523">
    <property type="component" value="Unassembled WGS sequence"/>
</dbReference>
<feature type="domain" description="Ice-binding protein C-terminal" evidence="3">
    <location>
        <begin position="193"/>
        <end position="218"/>
    </location>
</feature>
<keyword evidence="5" id="KW-1185">Reference proteome</keyword>
<evidence type="ECO:0000256" key="2">
    <source>
        <dbReference type="SAM" id="SignalP"/>
    </source>
</evidence>
<dbReference type="RefSeq" id="WP_344691837.1">
    <property type="nucleotide sequence ID" value="NZ_BAABBF010000001.1"/>
</dbReference>
<feature type="transmembrane region" description="Helical" evidence="1">
    <location>
        <begin position="198"/>
        <end position="216"/>
    </location>
</feature>
<dbReference type="NCBIfam" id="TIGR02595">
    <property type="entry name" value="PEP_CTERM"/>
    <property type="match status" value="1"/>
</dbReference>
<accession>A0ABP7D1R2</accession>
<reference evidence="5" key="1">
    <citation type="journal article" date="2019" name="Int. J. Syst. Evol. Microbiol.">
        <title>The Global Catalogue of Microorganisms (GCM) 10K type strain sequencing project: providing services to taxonomists for standard genome sequencing and annotation.</title>
        <authorList>
            <consortium name="The Broad Institute Genomics Platform"/>
            <consortium name="The Broad Institute Genome Sequencing Center for Infectious Disease"/>
            <person name="Wu L."/>
            <person name="Ma J."/>
        </authorList>
    </citation>
    <scope>NUCLEOTIDE SEQUENCE [LARGE SCALE GENOMIC DNA]</scope>
    <source>
        <strain evidence="5">JCM 17498</strain>
    </source>
</reference>
<dbReference type="InterPro" id="IPR013424">
    <property type="entry name" value="Ice-binding_C"/>
</dbReference>
<name>A0ABP7D1R2_9SPHN</name>
<keyword evidence="1" id="KW-0812">Transmembrane</keyword>
<evidence type="ECO:0000259" key="3">
    <source>
        <dbReference type="Pfam" id="PF07589"/>
    </source>
</evidence>
<gene>
    <name evidence="4" type="ORF">GCM10022268_05570</name>
</gene>
<protein>
    <recommendedName>
        <fullName evidence="3">Ice-binding protein C-terminal domain-containing protein</fullName>
    </recommendedName>
</protein>
<comment type="caution">
    <text evidence="4">The sequence shown here is derived from an EMBL/GenBank/DDBJ whole genome shotgun (WGS) entry which is preliminary data.</text>
</comment>
<sequence length="226" mass="23180">MKNIAIIAAAITGFAAMPAHAVTLVGTNGSTAVFAQSANGAQYNFESATTGNIGDPAGFLRTGGQMMIDSAQNVAANPFGAPAGNSYLYISTGGTSVIRSVAAGITGYQAVSFYIGSIDWGNTVDVLDLGGNLLRSFNGAQMTAPASPSGNQAFPLTNRLLTFTADAGELIGGVRFTSSVDSLEADNIKFTAAVPEPATWAMMLVGFGMVGATARYRRRKSNVAFA</sequence>
<organism evidence="4 5">
    <name type="scientific">Sphingomonas cynarae</name>
    <dbReference type="NCBI Taxonomy" id="930197"/>
    <lineage>
        <taxon>Bacteria</taxon>
        <taxon>Pseudomonadati</taxon>
        <taxon>Pseudomonadota</taxon>
        <taxon>Alphaproteobacteria</taxon>
        <taxon>Sphingomonadales</taxon>
        <taxon>Sphingomonadaceae</taxon>
        <taxon>Sphingomonas</taxon>
    </lineage>
</organism>
<evidence type="ECO:0000313" key="4">
    <source>
        <dbReference type="EMBL" id="GAA3697982.1"/>
    </source>
</evidence>
<keyword evidence="1" id="KW-1133">Transmembrane helix</keyword>
<dbReference type="Pfam" id="PF07589">
    <property type="entry name" value="PEP-CTERM"/>
    <property type="match status" value="1"/>
</dbReference>
<keyword evidence="1" id="KW-0472">Membrane</keyword>
<keyword evidence="2" id="KW-0732">Signal</keyword>
<dbReference type="EMBL" id="BAABBF010000001">
    <property type="protein sequence ID" value="GAA3697982.1"/>
    <property type="molecule type" value="Genomic_DNA"/>
</dbReference>
<feature type="signal peptide" evidence="2">
    <location>
        <begin position="1"/>
        <end position="21"/>
    </location>
</feature>